<protein>
    <submittedName>
        <fullName evidence="1">Uncharacterized protein</fullName>
    </submittedName>
</protein>
<dbReference type="KEGG" id="cbae:COR50_13870"/>
<evidence type="ECO:0000313" key="1">
    <source>
        <dbReference type="EMBL" id="ATL48163.1"/>
    </source>
</evidence>
<dbReference type="RefSeq" id="WP_098194540.1">
    <property type="nucleotide sequence ID" value="NZ_CP023777.1"/>
</dbReference>
<reference evidence="1 2" key="1">
    <citation type="submission" date="2017-10" db="EMBL/GenBank/DDBJ databases">
        <title>Paenichitinophaga pekingensis gen. nov., sp. nov., isolated from activated sludge.</title>
        <authorList>
            <person name="Jin D."/>
            <person name="Kong X."/>
            <person name="Deng Y."/>
            <person name="Bai Z."/>
        </authorList>
    </citation>
    <scope>NUCLEOTIDE SEQUENCE [LARGE SCALE GENOMIC DNA]</scope>
    <source>
        <strain evidence="1 2">13</strain>
    </source>
</reference>
<dbReference type="EMBL" id="CP023777">
    <property type="protein sequence ID" value="ATL48163.1"/>
    <property type="molecule type" value="Genomic_DNA"/>
</dbReference>
<gene>
    <name evidence="1" type="ORF">COR50_13870</name>
</gene>
<keyword evidence="2" id="KW-1185">Reference proteome</keyword>
<accession>A0A291QWC8</accession>
<dbReference type="Proteomes" id="UP000220133">
    <property type="component" value="Chromosome"/>
</dbReference>
<organism evidence="1 2">
    <name type="scientific">Chitinophaga caeni</name>
    <dbReference type="NCBI Taxonomy" id="2029983"/>
    <lineage>
        <taxon>Bacteria</taxon>
        <taxon>Pseudomonadati</taxon>
        <taxon>Bacteroidota</taxon>
        <taxon>Chitinophagia</taxon>
        <taxon>Chitinophagales</taxon>
        <taxon>Chitinophagaceae</taxon>
        <taxon>Chitinophaga</taxon>
    </lineage>
</organism>
<sequence length="309" mass="36228">MKTKIILLCLGILTLANAVKSQRISPEDLKRLMIEQDTLADLSYKIVNAYNEEDRVNANYTFIPALVRSLKIKNSFYFPYDSIQTVSILYPTDSTFRIFTWALARDNGSFRHFGTIQMNTKDGSLKMFPLFDNSDFIRDQDTITNHQTWYGCLYYRLLTTRYFNKNYYTLMGWDGNNIRSNKKMIEMLSFDDKGMPVFGAHLFSFIEDTLKRPVQNRFILEYKKNASVSLNYNADVDMIVYDHLVPEDSLQAGKKYTYVSDLDYEAFKWKAGKWVHVEKPFSIKVKQGQFPVEQPLDFRAKDSLYKKED</sequence>
<dbReference type="OrthoDB" id="788168at2"/>
<proteinExistence type="predicted"/>
<evidence type="ECO:0000313" key="2">
    <source>
        <dbReference type="Proteomes" id="UP000220133"/>
    </source>
</evidence>
<name>A0A291QWC8_9BACT</name>
<dbReference type="AlphaFoldDB" id="A0A291QWC8"/>